<dbReference type="PANTHER" id="PTHR24637">
    <property type="entry name" value="COLLAGEN"/>
    <property type="match status" value="1"/>
</dbReference>
<evidence type="ECO:0000259" key="3">
    <source>
        <dbReference type="Pfam" id="PF05662"/>
    </source>
</evidence>
<dbReference type="Gene3D" id="2.150.10.10">
    <property type="entry name" value="Serralysin-like metalloprotease, C-terminal"/>
    <property type="match status" value="5"/>
</dbReference>
<feature type="domain" description="ESPR" evidence="4">
    <location>
        <begin position="1"/>
        <end position="32"/>
    </location>
</feature>
<comment type="caution">
    <text evidence="5">The sequence shown here is derived from an EMBL/GenBank/DDBJ whole genome shotgun (WGS) entry which is preliminary data.</text>
</comment>
<dbReference type="Proteomes" id="UP000004594">
    <property type="component" value="Unassembled WGS sequence"/>
</dbReference>
<accession>E4L819</accession>
<dbReference type="Pfam" id="PF05662">
    <property type="entry name" value="YadA_stalk"/>
    <property type="match status" value="5"/>
</dbReference>
<dbReference type="Pfam" id="PF13018">
    <property type="entry name" value="ESPR"/>
    <property type="match status" value="1"/>
</dbReference>
<feature type="compositionally biased region" description="Basic and acidic residues" evidence="1">
    <location>
        <begin position="3106"/>
        <end position="3119"/>
    </location>
</feature>
<dbReference type="Pfam" id="PF05658">
    <property type="entry name" value="YadA_head"/>
    <property type="match status" value="6"/>
</dbReference>
<dbReference type="InterPro" id="IPR008635">
    <property type="entry name" value="Coiled_stalk_dom"/>
</dbReference>
<name>E4L819_9FIRM</name>
<feature type="domain" description="Trimeric autotransporter adhesin YadA-like head" evidence="2">
    <location>
        <begin position="293"/>
        <end position="317"/>
    </location>
</feature>
<feature type="region of interest" description="Disordered" evidence="1">
    <location>
        <begin position="2590"/>
        <end position="2622"/>
    </location>
</feature>
<feature type="region of interest" description="Disordered" evidence="1">
    <location>
        <begin position="3089"/>
        <end position="3119"/>
    </location>
</feature>
<evidence type="ECO:0000259" key="4">
    <source>
        <dbReference type="Pfam" id="PF13018"/>
    </source>
</evidence>
<evidence type="ECO:0000256" key="1">
    <source>
        <dbReference type="SAM" id="MobiDB-lite"/>
    </source>
</evidence>
<protein>
    <submittedName>
        <fullName evidence="5">Hep/Hag repeat protein</fullName>
    </submittedName>
</protein>
<feature type="domain" description="Trimeric autotransporter adhesin YadA-like head" evidence="2">
    <location>
        <begin position="352"/>
        <end position="376"/>
    </location>
</feature>
<feature type="domain" description="Trimeric autotransporter adhesin YadA-like stalk" evidence="3">
    <location>
        <begin position="591"/>
        <end position="623"/>
    </location>
</feature>
<dbReference type="OrthoDB" id="1625705at2"/>
<feature type="domain" description="Trimeric autotransporter adhesin YadA-like stalk" evidence="3">
    <location>
        <begin position="3297"/>
        <end position="3332"/>
    </location>
</feature>
<dbReference type="InterPro" id="IPR011049">
    <property type="entry name" value="Serralysin-like_metalloprot_C"/>
</dbReference>
<dbReference type="EMBL" id="AENT01000010">
    <property type="protein sequence ID" value="EFR43117.1"/>
    <property type="molecule type" value="Genomic_DNA"/>
</dbReference>
<dbReference type="InterPro" id="IPR008640">
    <property type="entry name" value="Adhesin_Head_dom"/>
</dbReference>
<feature type="compositionally biased region" description="Polar residues" evidence="1">
    <location>
        <begin position="2598"/>
        <end position="2607"/>
    </location>
</feature>
<evidence type="ECO:0000313" key="5">
    <source>
        <dbReference type="EMBL" id="EFR43117.1"/>
    </source>
</evidence>
<feature type="domain" description="Trimeric autotransporter adhesin YadA-like head" evidence="2">
    <location>
        <begin position="772"/>
        <end position="798"/>
    </location>
</feature>
<feature type="domain" description="Trimeric autotransporter adhesin YadA-like stalk" evidence="3">
    <location>
        <begin position="1029"/>
        <end position="1054"/>
    </location>
</feature>
<dbReference type="RefSeq" id="WP_007554191.1">
    <property type="nucleotide sequence ID" value="NZ_AENT01000010.1"/>
</dbReference>
<dbReference type="InterPro" id="IPR024973">
    <property type="entry name" value="ESPR"/>
</dbReference>
<feature type="domain" description="Trimeric autotransporter adhesin YadA-like head" evidence="2">
    <location>
        <begin position="471"/>
        <end position="492"/>
    </location>
</feature>
<gene>
    <name evidence="5" type="ORF">HMPREF9220_0865</name>
</gene>
<feature type="compositionally biased region" description="Basic and acidic residues" evidence="1">
    <location>
        <begin position="2610"/>
        <end position="2621"/>
    </location>
</feature>
<feature type="domain" description="Trimeric autotransporter adhesin YadA-like head" evidence="2">
    <location>
        <begin position="527"/>
        <end position="550"/>
    </location>
</feature>
<dbReference type="GO" id="GO:0019867">
    <property type="term" value="C:outer membrane"/>
    <property type="evidence" value="ECO:0007669"/>
    <property type="project" value="InterPro"/>
</dbReference>
<sequence length="3723" mass="389847">MNKIHKIIWSKVRHCYVVVSEITKRDGKSVGGFFTGRKRNLTLALLTFLSLSSVISFPVYADTIGTYHTGDLDYDKNNHKKAEWDPNHPVTDEDYGSIGVRSGRARLSFLMGLISGETVAGKEGGLAEELKHRTAIGNKFRVFGFGATAYGYGTNAVGEGSLAVGHAATTNGNEGTAIGSYAKVLKGQGTVVGANSWANDQAVALGADVRAQGYASISIGSDDADPKAFTGSKFSDKLPEETIKKIYKDMIKDNPDWFKNKYMFDSTGNDRRVWSPNYAAGEAAIAIGARTVALGDASTSIGVLSMALAERSTALGVRSLVSKDAKGGMALGEESRVMSKDGLAVGNKTYSSGDGSLAYGYDAKALGANSIAIGHNVGANAMLNHEAQVTMANVLLYNGEGKIKPTGTSFDTTQDRISYLENVMNGYDKKNKQWVDDEGSVLRQWKDGNNGPFRTEYRKKQVQTGPKQWSDNAIAIGRRTYAIGNNSLVLGSLSLGAGNNSLNVGHLTYTKGENSSAIGMEAAAIEDNSMAIGVRSFANLENSIAIGVGSKTDYTKDDLDQDGWAPRNAITFPSSTQVGVISVGKIGSERRISNVASGYRDTDAVNVSQLRALEERFSSNLPEDSDLNPFSYLAVDKMHGDVTKVIPLQKKEMNYRKYVNYRIKQIELQVREKNKEKVDETFKNRIQNVITNLEKGDNKTGIDASGLKGKNVDTVLNELKVKYPGLDTSDTNDVINKLNEWKKEKLKDSLKKALTNEEQNFLDGTNYLNDGAKGKDAIAVGYKAQSLADNSVAIGKESRVEKGVQGGIALGASSSATRAGGQRAYDFGKNTVYANDGDAGKGIGGLRANKSTAGALSIGSDSITRQITNVAGGSEDTDAVNVAQLKQVNNKINGVDTKINSVDTKVNNVNNKVEGNIGFNIEGNSGGQPWVAAGTKDSQKGKISLKIRGGDNDSNINVDLGRSTNDGFDTIEAKINLKHNLGNLESATFTKTEKGVTTTSVINDKGLTIGSGNTAVALTKDGLNMGSHQIHGVAEGKADTDAVNVAQVNTAIQAKADELKKKEIKAAQDTATAANSTANTANTTATQAKSTAEQAKGVADKVTTDLATYKTEVTTALGKKANTDLDNLTQNGKTVVKNLAKEQIDSTVTETFVTDKVKKGSVKSTTLTVTGNGKVVGADLTLEIKDKAISKGKLSDELVKEIEGKATKDEVANKAEKTYVDNQLNTKVNTSDFDTYKGKVTTDLAGKADVDGGNITAPGQWAEKLGTGKVAENDTNLVTGGKVFAAVKDKADKSELTNKADTSLNNIAEAGKTVIKDLAKGAVKVADGTNTTVTTEDGKDGSKTYKVNVSDADIKKAVASDLGNKADKDAGNIGDTERTAWAGKLGTGKVEANDANLVTGGTVQAAIKDKANTSLDNLTEQGKTEVKNLAGEKITETLTNTFVTDKVTKGSIKSDTLDVTGEGKAIGSDLTINIKDGSITKAKLNNDLKTEIEGKATKDEVSKKAETTYVDNQLKTKVNTSDFTTYKGEVTTALGQKADAETVTQQLATKVNTSDFTTYKGQVTTDLAKKADVNGGNITAPGKWAEKLGTGAIAANDTNLVTGGKVYAALNPVKTQAETNKADIATLQKGFTLKDGNTPTAGSKTVTAESTVTVTGDKYVTATVNDKGLTLGLNEDTLNQQITTQITSNSTVTGKMSAWKLKANGVDGEGTVNNTDNTVIFDVAEANKGLTVTRDKNTIKYGINVDSLANNITSNVVTNINNGKTAITNISTGFTVSAGNNTPLAMDMTKDKKPNLQFVSKDGNTEVTAEKTDDGTKVTIGLSAAAQQGLANQDLNFGGTSGTGKVNLKSQKLSITGDADGIISTAAKEQGLSMTVDKEKLASAVNSSTTKITNVDLSNNSIVKGKMDSWQLAAKSTDDGAKIDNTNNKAVFDVEAADKGLTVSRDGNTIKYGIEGSKIDLTSNTAITNINNTLKADKATVVAGDYVTVTTTANKETGNTFTVKGPEITGEGSVSVSDIEEGGKKVGYKITGKNTTLAAGTNGLSVADGKLKLNVADTDNNAVTGEVDLKTLDLSGNTTINNLDTKIENITKTNGLLDNKADKDASNIDDEAKAKWAGKLGTGKVEANDANLVTGGKVFAALNPVKTQAETNKADIATLQKGFTLKDGNTPTAGSKTVTAESVVTVTGDDYIKTKVDTNGLNLSMDTTKLNSQISDQITNNTTVKGKMDSWKLKVTGDTKEQEIKDGNTVTFDAETAKGLTVSRDGNTIKYGINIDSLASNITNNVVKNINEGNTAITNISTGFTVSAGNNTPLAMDMTKDKKPNLQFVSKDGNTEVTAEKTDDGTKVTIGLSAAAQQGLANQDLNFGGTSGTGKVNLKSQKLSITGDADGIISTAAKEQGLSMTVDKEKLASAVNSSTTKITNVDLSNNSIVKGKMDSWQLAAKSTDDGAKIDNTNNKAVFDVEAADKGLTVSRDGNTIKYGIEGSKIDLTSNTAITNINNTLSSGFKVKAGNTEETVGLGNNKPETVEFKAVSENNSLTVGITKDDTTHTKTITYTLADDLTFGKAGENGKDGTLGVNGKDGSSVTINGKDGSIGLNGTNGQNGLSIRGEKGTEGKPGVDGKTTIKRIVITDPDGKNPHSVATLDDGLKFKGDIGDAAPIKLNNQVNIVGGETVAANLSDGNIGVDTTKEGNDAKLTVKLAKNLKNLESATFTKTEKGVTTTSVINDKGLTIGNNTDTKKNVSLTKDGLNMAEQEIKNVKESTTATNAATVGQINKAKEDLKTEIDKKVDTTTYTDGMATKADANGANVTNPDTWAEKLGTGTISDTDGKLVTGKTVQAALKPISDKADQNATNIATLQEGFIIQDEATPKAGTKVIKAKDTITFKGGANLTSKVGDDGSVTYGLNTALTNMNSITFAAPTAPAGGTSKALTINGTAGTITGLTNTTWNVNSITSGRAATEDQLKALSETVSGNASSSTDYQLVKAGTTETKDGTEAYKADEKGDITLLVQDKNHKKNIEKITISDVASKSSLDTLKEEMKKNIQVGGKGADGADGVDGTIGVNGKDGKLGIGINGKDGGSITIHGTHGADGQDGQNGLTIRGVDGKNGEKGEKGVDGKDVNRIVTVDPNGTKHQLATLDDGLKFAGNVGNFYSKLNETVEIVGGVTVGENEKAEDKLTDENIGVVATKEKDKNGKLDIKLAKNLKNLSSATFTKTVKKGDKEETTSTVINDSGTTVTDKDGNTNQTTAGGTVIQNKDGTEKVEIKKDGLTIGNNTDTTKNVSLTKDGLNNGGKQIKNIADGTDESDAVNKKQLDEIKTTLSTSITNKADYALAKGDGQDGAYKVTDGKITLKVKNKTKPDEAAEDVVIDDVASKSSLDTLKEEMKKNIQVGGKGADGTDGVDGTIGINGKDGKLGIGINGKDGGSITIHGTNGTNGQDGENGLTIRGVDGKNGEKGEKGVDGTTTINRIVTVDPNGTTHQVATLDDGLKFAGDSGDAIAKKLNETVTISGGVTDETKLSDNNVGVVAKDGKLNVKLAKNLTGLESATFTDKDGNTNQTTAGGTVIQTKDGKEKVEIKKDGITITDVEDGTSDNPKKKISLTKDGFNNGGNRITNIANGEKDSDAATVGQVNAAKQAAMDTLAAGFDVKAGTVTGTVSLKANEKPTVEFLSAGNGLSVDLTTDAATHTQKITYRLSDTPYSVKKQYREKPVNRVKMVRTGK</sequence>
<organism evidence="5 6">
    <name type="scientific">Dialister micraerophilus UPII 345-E</name>
    <dbReference type="NCBI Taxonomy" id="910314"/>
    <lineage>
        <taxon>Bacteria</taxon>
        <taxon>Bacillati</taxon>
        <taxon>Bacillota</taxon>
        <taxon>Negativicutes</taxon>
        <taxon>Veillonellales</taxon>
        <taxon>Veillonellaceae</taxon>
        <taxon>Dialister</taxon>
    </lineage>
</organism>
<feature type="region of interest" description="Disordered" evidence="1">
    <location>
        <begin position="3234"/>
        <end position="3254"/>
    </location>
</feature>
<feature type="domain" description="Trimeric autotransporter adhesin YadA-like stalk" evidence="3">
    <location>
        <begin position="3614"/>
        <end position="3652"/>
    </location>
</feature>
<evidence type="ECO:0000313" key="6">
    <source>
        <dbReference type="Proteomes" id="UP000004594"/>
    </source>
</evidence>
<dbReference type="eggNOG" id="COG5295">
    <property type="taxonomic scope" value="Bacteria"/>
</dbReference>
<dbReference type="SUPFAM" id="SSF101967">
    <property type="entry name" value="Adhesin YadA, collagen-binding domain"/>
    <property type="match status" value="6"/>
</dbReference>
<reference evidence="5 6" key="1">
    <citation type="submission" date="2010-11" db="EMBL/GenBank/DDBJ databases">
        <authorList>
            <person name="Durkin A.S."/>
            <person name="Madupu R."/>
            <person name="Torralba M."/>
            <person name="Gillis M."/>
            <person name="Methe B."/>
            <person name="Sutton G."/>
            <person name="Nelson K.E."/>
        </authorList>
    </citation>
    <scope>NUCLEOTIDE SEQUENCE [LARGE SCALE GENOMIC DNA]</scope>
    <source>
        <strain evidence="5 6">UPII 345-E</strain>
    </source>
</reference>
<feature type="domain" description="Trimeric autotransporter adhesin YadA-like stalk" evidence="3">
    <location>
        <begin position="866"/>
        <end position="905"/>
    </location>
</feature>
<feature type="domain" description="Trimeric autotransporter adhesin YadA-like head" evidence="2">
    <location>
        <begin position="156"/>
        <end position="182"/>
    </location>
</feature>
<evidence type="ECO:0000259" key="2">
    <source>
        <dbReference type="Pfam" id="PF05658"/>
    </source>
</evidence>
<proteinExistence type="predicted"/>